<evidence type="ECO:0000313" key="2">
    <source>
        <dbReference type="EMBL" id="KAA2235022.1"/>
    </source>
</evidence>
<reference evidence="2 3" key="2">
    <citation type="submission" date="2019-09" db="EMBL/GenBank/DDBJ databases">
        <authorList>
            <person name="Jin C."/>
        </authorList>
    </citation>
    <scope>NUCLEOTIDE SEQUENCE [LARGE SCALE GENOMIC DNA]</scope>
    <source>
        <strain evidence="2 3">BN140002</strain>
    </source>
</reference>
<keyword evidence="3" id="KW-1185">Reference proteome</keyword>
<feature type="domain" description="Guanylate cyclase" evidence="1">
    <location>
        <begin position="243"/>
        <end position="351"/>
    </location>
</feature>
<dbReference type="SUPFAM" id="SSF55073">
    <property type="entry name" value="Nucleotide cyclase"/>
    <property type="match status" value="1"/>
</dbReference>
<proteinExistence type="predicted"/>
<evidence type="ECO:0000313" key="3">
    <source>
        <dbReference type="Proteomes" id="UP000323142"/>
    </source>
</evidence>
<dbReference type="RefSeq" id="WP_149821633.1">
    <property type="nucleotide sequence ID" value="NZ_VUOA01000040.1"/>
</dbReference>
<dbReference type="InterPro" id="IPR001054">
    <property type="entry name" value="A/G_cyclase"/>
</dbReference>
<evidence type="ECO:0000259" key="1">
    <source>
        <dbReference type="PROSITE" id="PS50125"/>
    </source>
</evidence>
<dbReference type="SMART" id="SM00044">
    <property type="entry name" value="CYCc"/>
    <property type="match status" value="1"/>
</dbReference>
<gene>
    <name evidence="2" type="ORF">F0L46_22055</name>
</gene>
<dbReference type="InterPro" id="IPR029787">
    <property type="entry name" value="Nucleotide_cyclase"/>
</dbReference>
<dbReference type="GO" id="GO:0035556">
    <property type="term" value="P:intracellular signal transduction"/>
    <property type="evidence" value="ECO:0007669"/>
    <property type="project" value="InterPro"/>
</dbReference>
<dbReference type="AlphaFoldDB" id="A0A5B2V9G0"/>
<dbReference type="PANTHER" id="PTHR43081:SF19">
    <property type="entry name" value="PH-SENSITIVE ADENYLATE CYCLASE RV1264"/>
    <property type="match status" value="1"/>
</dbReference>
<dbReference type="Pfam" id="PF00211">
    <property type="entry name" value="Guanylate_cyc"/>
    <property type="match status" value="1"/>
</dbReference>
<comment type="caution">
    <text evidence="2">The sequence shown here is derived from an EMBL/GenBank/DDBJ whole genome shotgun (WGS) entry which is preliminary data.</text>
</comment>
<dbReference type="CDD" id="cd07302">
    <property type="entry name" value="CHD"/>
    <property type="match status" value="1"/>
</dbReference>
<name>A0A5B2V9G0_9HYPH</name>
<dbReference type="OrthoDB" id="54411at2"/>
<dbReference type="EMBL" id="VUOA01000040">
    <property type="protein sequence ID" value="KAA2235022.1"/>
    <property type="molecule type" value="Genomic_DNA"/>
</dbReference>
<protein>
    <submittedName>
        <fullName evidence="2">Adenylate/guanylate cyclase domain-containing protein</fullName>
    </submittedName>
</protein>
<dbReference type="PROSITE" id="PS50125">
    <property type="entry name" value="GUANYLATE_CYCLASE_2"/>
    <property type="match status" value="1"/>
</dbReference>
<dbReference type="GO" id="GO:0006171">
    <property type="term" value="P:cAMP biosynthetic process"/>
    <property type="evidence" value="ECO:0007669"/>
    <property type="project" value="TreeGrafter"/>
</dbReference>
<organism evidence="2 3">
    <name type="scientific">Salinarimonas soli</name>
    <dbReference type="NCBI Taxonomy" id="1638099"/>
    <lineage>
        <taxon>Bacteria</taxon>
        <taxon>Pseudomonadati</taxon>
        <taxon>Pseudomonadota</taxon>
        <taxon>Alphaproteobacteria</taxon>
        <taxon>Hyphomicrobiales</taxon>
        <taxon>Salinarimonadaceae</taxon>
        <taxon>Salinarimonas</taxon>
    </lineage>
</organism>
<dbReference type="InterPro" id="IPR050697">
    <property type="entry name" value="Adenylyl/Guanylyl_Cyclase_3/4"/>
</dbReference>
<dbReference type="Gene3D" id="3.30.70.1230">
    <property type="entry name" value="Nucleotide cyclase"/>
    <property type="match status" value="1"/>
</dbReference>
<dbReference type="Proteomes" id="UP000323142">
    <property type="component" value="Unassembled WGS sequence"/>
</dbReference>
<accession>A0A5B2V9G0</accession>
<dbReference type="PANTHER" id="PTHR43081">
    <property type="entry name" value="ADENYLATE CYCLASE, TERMINAL-DIFFERENTIATION SPECIFIC-RELATED"/>
    <property type="match status" value="1"/>
</dbReference>
<dbReference type="GO" id="GO:0004016">
    <property type="term" value="F:adenylate cyclase activity"/>
    <property type="evidence" value="ECO:0007669"/>
    <property type="project" value="UniProtKB-ARBA"/>
</dbReference>
<sequence>MSEPLTACRLAALAGTDEAQVLRLAHLRLVGANGAFSTGDAMRVRLVIALEAAGVPAGVLAQAVSAGELSLDFGASLIHEPVMLSSATVGETLAALAMPEGFARRLWLAAGFPGFDAGTVLREDDRELLTLIAQARTIGVSEDSLVRAVRVFGHSLRRIVNVMRDLFRVEVEERLLTQGLSRSDMLIIGAERRAALQQVGFRSVFLLHRRFLEEAVFANVATRIQEILETLGHAPPTSATAPTIAFVDLSGFTRFAEATGDAAAAERAAQLEALAQEAAVQRGGRLVKSLGDGVMLLFEGAAAGIAACLDIVDWVERLGDGEARAGIATGPVVQRDGDVFGTTVNLAARIADHARPGCVLASASTREAASGAGLTFGAPVRAPLKGLSEPVELFEAGRRLKRS</sequence>
<reference evidence="2 3" key="1">
    <citation type="submission" date="2019-09" db="EMBL/GenBank/DDBJ databases">
        <title>Salinarimonas rosea gen. nov., sp. nov., a new member of the a-2 subgroup of the Proteobacteria.</title>
        <authorList>
            <person name="Liu J."/>
        </authorList>
    </citation>
    <scope>NUCLEOTIDE SEQUENCE [LARGE SCALE GENOMIC DNA]</scope>
    <source>
        <strain evidence="2 3">BN140002</strain>
    </source>
</reference>